<accession>A0AC58LME2</accession>
<organism evidence="1 2">
    <name type="scientific">Castor canadensis</name>
    <name type="common">American beaver</name>
    <dbReference type="NCBI Taxonomy" id="51338"/>
    <lineage>
        <taxon>Eukaryota</taxon>
        <taxon>Metazoa</taxon>
        <taxon>Chordata</taxon>
        <taxon>Craniata</taxon>
        <taxon>Vertebrata</taxon>
        <taxon>Euteleostomi</taxon>
        <taxon>Mammalia</taxon>
        <taxon>Eutheria</taxon>
        <taxon>Euarchontoglires</taxon>
        <taxon>Glires</taxon>
        <taxon>Rodentia</taxon>
        <taxon>Castorimorpha</taxon>
        <taxon>Castoridae</taxon>
        <taxon>Castor</taxon>
    </lineage>
</organism>
<dbReference type="RefSeq" id="XP_073918314.1">
    <property type="nucleotide sequence ID" value="XM_074062213.1"/>
</dbReference>
<name>A0AC58LME2_CASCN</name>
<sequence>MAEPVSAVSCSQEVLEASDEGKKKSKFKALRSFFGKKKKKEPEGARGRRMLKPNLSSNNISISSVKPVQEDQPVQPRPRSNMGNKALSHDSIFMLEPDPERSAGELCSPSEPQRGRPLQRSFVTRTLPRVGTSNAQASGAACGSVARYRSKSGIWVASSKITECVEVLLDPLAMKPRERNTELVTKGAEPVAVKPPTISRFLSSCATAGKVTAEHFSVFSFKYQHHLSLALVLTLLLPLAMTKRHKIPPLRPCQTSLSPPLIRSSTVSKDLGKISSANEPTKNPQKKSALQKMSKKQKQEEPGLPLVSEEIKTTTKPKEADQKKPKKDSSGPSSQEQSKKAEMYVQKTIGQASNTDTVGSQSYPVSAGSRKRHRRKGTIDYGSKEKGLIQPSQEHSLSTRAEFLPTDKTARDPPLWCQPLEKQAMDQLVIPRAETITPQELLSDKGGMEKRNVGIGLEAKKASVPQPLPEAIIESVVSDPPPHYEDKTKKPEVSASLLPLAERPSTTQEISPSAAAEAQVLTDPSHIQSEEEEASIPDFQKVQSKPELAQGVPTICKEKLPGNVFQAFTASALEMADTTADGGASMERLPPRSLSESFGDPETEEDSPDPKSTSEEENNSDEQPAPAHSFQPSWKPEVEQNVFPQSESLVRESSSLEQHLAGGYSSQFVRKPEDEEVSLHSENASEKESHCEELVPGPSFQALEKHEEGLSESKSLVVSSISETELASRFLSHVLQESEGKEVSTESSSYVEQYNSVEDWSSSQEDLTLRNPHQALRKLRDQEKASLIPKNTLIECSIPAKKMPLSHPSQPIVKPTVQSHISSGSENISIGQSGSVETIPSSYPLQPWASPKFEQQVSADPEKDAVDWGVFMEPLPPRKTSKCLRPKVEQKLTSSPEIPTLVEVPGETLPPRHHSQPLTKPIIEQEVLAGVESTGIEKSTFMEVPKDPSQSLAKARVKKEVPLGKESAAVEGTISVKSLPPKPHSQPLMGPFIEQQFSAGPKSDAVEGSKAVDLRPPICPFPESAAVEGDMSMESLPSKLLPKSLTKPKVHQNMFSGSEGLAGEMVISVDPVHSKCSSQVLTNPQGQPISQCTVVEETTLMKPLTPGCPSQPLVKSKCQPQMPLDSVSTSPQQGSPMEPGPAKHVSQPWVNPKFKQQVSAHPESAEAEGSIPKKSASPRRASQPWLLPTLDQVPAGPERAAIQRSISMEPMLPRISSQPSVKPVVKQPDSTESVSAFVQKSSSVEPVPSRQPLQPYVNPTLKQVSVGLESSAAQGSISVELRPRRHHSQPPMKSRGKQEVSSDSVSACAEWSGPKGSMPPKYAYQQWVNPKSEQQDSAGAEAAVLKRSGSGDLVLPRHHSQSIMIQEVQKTSSSFEIPTIAGVISGRSLPLRHPSPFSRRSKVKEISSHLENIAAAEDIHKKSWLPRDPTQSFVKFMAQQIFSESPAIEGNINVDPRHPKHHSQSLPRPQTEHQVNPDWGTTDSERGTPLNKPPMKQLPQSLGRPEDPQVFSQSNNAPVKKSSSKGQVPVKQKLECKQEVSSVSDNSPEDWKSEKGQLPLTYPSQALDGSEVQPQSVSACSVNVPGEWSSPDEPSKSGQAFGSPECHQQVFLGSESAAAEGTTFEKDPGNQSLPKVQAPPKKIKKQSQDIEDSIKSTPTSATKPGKLIVGPAWKTAITLESSSKEEVLQNDDGNQDDHPSLPTSEMDDVPNIFGVRLKRIHPPQKYKSEKRDDFTQLPSQPLGPTSSSVSTEQQVKRNASQRFLDTLQDVKLTSSSAEKQQSRPKSGKMAKKHPAYKMPGKPPGQQSDEATSEPAWMIIAKQKQMSFPVCVPIKESKIKSTAVPMAETKEPRNGAGADTAQKTPKKGDSSANENQPRKILTSSIHRQEKMAQMKLHKSTKSVAFEDQKTQHTSTMEKEPKRSLSLPARLHWPVKSGEQADLNEPVWFSLAKKKAKAWSHIAEIMQ</sequence>
<evidence type="ECO:0000313" key="2">
    <source>
        <dbReference type="RefSeq" id="XP_073918314.1"/>
    </source>
</evidence>
<protein>
    <submittedName>
        <fullName evidence="2">Acrosomal protein KIAA1210 homolog</fullName>
    </submittedName>
</protein>
<gene>
    <name evidence="2" type="primary">Kiaa1210</name>
</gene>
<reference evidence="2" key="1">
    <citation type="submission" date="2025-08" db="UniProtKB">
        <authorList>
            <consortium name="RefSeq"/>
        </authorList>
    </citation>
    <scope>IDENTIFICATION</scope>
</reference>
<evidence type="ECO:0000313" key="1">
    <source>
        <dbReference type="Proteomes" id="UP001732720"/>
    </source>
</evidence>
<keyword evidence="1" id="KW-1185">Reference proteome</keyword>
<proteinExistence type="predicted"/>
<dbReference type="Proteomes" id="UP001732720">
    <property type="component" value="Chromosome X"/>
</dbReference>